<dbReference type="Pfam" id="PF03621">
    <property type="entry name" value="MbtH"/>
    <property type="match status" value="1"/>
</dbReference>
<keyword evidence="3" id="KW-1185">Reference proteome</keyword>
<dbReference type="EMBL" id="JAMZEB010000002">
    <property type="protein sequence ID" value="MCP2357700.1"/>
    <property type="molecule type" value="Genomic_DNA"/>
</dbReference>
<dbReference type="GO" id="GO:0005829">
    <property type="term" value="C:cytosol"/>
    <property type="evidence" value="ECO:0007669"/>
    <property type="project" value="TreeGrafter"/>
</dbReference>
<dbReference type="GO" id="GO:0019290">
    <property type="term" value="P:siderophore biosynthetic process"/>
    <property type="evidence" value="ECO:0007669"/>
    <property type="project" value="TreeGrafter"/>
</dbReference>
<name>A0A9X2K339_9ACTN</name>
<reference evidence="2" key="1">
    <citation type="submission" date="2022-06" db="EMBL/GenBank/DDBJ databases">
        <title>Sequencing the genomes of 1000 actinobacteria strains.</title>
        <authorList>
            <person name="Klenk H.-P."/>
        </authorList>
    </citation>
    <scope>NUCLEOTIDE SEQUENCE</scope>
    <source>
        <strain evidence="2">DSM 46694</strain>
    </source>
</reference>
<protein>
    <submittedName>
        <fullName evidence="2">MbtH protein</fullName>
    </submittedName>
</protein>
<comment type="caution">
    <text evidence="2">The sequence shown here is derived from an EMBL/GenBank/DDBJ whole genome shotgun (WGS) entry which is preliminary data.</text>
</comment>
<evidence type="ECO:0000313" key="3">
    <source>
        <dbReference type="Proteomes" id="UP001139648"/>
    </source>
</evidence>
<dbReference type="InterPro" id="IPR005153">
    <property type="entry name" value="MbtH-like_dom"/>
</dbReference>
<dbReference type="Gene3D" id="3.90.820.10">
    <property type="entry name" value="Structural Genomics, Unknown Function 30-nov-00 1gh9 Mol_id"/>
    <property type="match status" value="1"/>
</dbReference>
<dbReference type="AlphaFoldDB" id="A0A9X2K339"/>
<feature type="domain" description="MbtH-like" evidence="1">
    <location>
        <begin position="2"/>
        <end position="52"/>
    </location>
</feature>
<dbReference type="SMART" id="SM00923">
    <property type="entry name" value="MbtH"/>
    <property type="match status" value="1"/>
</dbReference>
<dbReference type="InterPro" id="IPR038020">
    <property type="entry name" value="MbtH-like_sf"/>
</dbReference>
<evidence type="ECO:0000259" key="1">
    <source>
        <dbReference type="SMART" id="SM00923"/>
    </source>
</evidence>
<dbReference type="PANTHER" id="PTHR38444:SF1">
    <property type="entry name" value="ENTEROBACTIN BIOSYNTHESIS PROTEIN YBDZ"/>
    <property type="match status" value="1"/>
</dbReference>
<dbReference type="PANTHER" id="PTHR38444">
    <property type="entry name" value="ENTEROBACTIN BIOSYNTHESIS PROTEIN YBDZ"/>
    <property type="match status" value="1"/>
</dbReference>
<proteinExistence type="predicted"/>
<dbReference type="Proteomes" id="UP001139648">
    <property type="component" value="Unassembled WGS sequence"/>
</dbReference>
<dbReference type="SUPFAM" id="SSF160582">
    <property type="entry name" value="MbtH-like"/>
    <property type="match status" value="1"/>
</dbReference>
<dbReference type="RefSeq" id="WP_253744809.1">
    <property type="nucleotide sequence ID" value="NZ_BAABKA010000026.1"/>
</dbReference>
<dbReference type="InterPro" id="IPR037407">
    <property type="entry name" value="MLP_fam"/>
</dbReference>
<gene>
    <name evidence="2" type="ORF">HD597_004720</name>
</gene>
<organism evidence="2 3">
    <name type="scientific">Nonomuraea thailandensis</name>
    <dbReference type="NCBI Taxonomy" id="1188745"/>
    <lineage>
        <taxon>Bacteria</taxon>
        <taxon>Bacillati</taxon>
        <taxon>Actinomycetota</taxon>
        <taxon>Actinomycetes</taxon>
        <taxon>Streptosporangiales</taxon>
        <taxon>Streptosporangiaceae</taxon>
        <taxon>Nonomuraea</taxon>
    </lineage>
</organism>
<evidence type="ECO:0000313" key="2">
    <source>
        <dbReference type="EMBL" id="MCP2357700.1"/>
    </source>
</evidence>
<accession>A0A9X2K339</accession>
<sequence>MNPFDDPDGEFLVLADDEERHSIWPCSAAVPEGWSVRFGPDCRAACLAYVSAAWTGPRPRGVRP</sequence>